<organism evidence="1 2">
    <name type="scientific">Tahibacter harae</name>
    <dbReference type="NCBI Taxonomy" id="2963937"/>
    <lineage>
        <taxon>Bacteria</taxon>
        <taxon>Pseudomonadati</taxon>
        <taxon>Pseudomonadota</taxon>
        <taxon>Gammaproteobacteria</taxon>
        <taxon>Lysobacterales</taxon>
        <taxon>Rhodanobacteraceae</taxon>
        <taxon>Tahibacter</taxon>
    </lineage>
</organism>
<reference evidence="1" key="1">
    <citation type="submission" date="2022-07" db="EMBL/GenBank/DDBJ databases">
        <title>Tahibacter sp., a new gammaproteobacterium isolated from the silt sample collected at pig farm.</title>
        <authorList>
            <person name="Chen H."/>
        </authorList>
    </citation>
    <scope>NUCLEOTIDE SEQUENCE</scope>
    <source>
        <strain evidence="1">P2K</strain>
    </source>
</reference>
<evidence type="ECO:0000313" key="1">
    <source>
        <dbReference type="EMBL" id="MCQ4165464.1"/>
    </source>
</evidence>
<keyword evidence="2" id="KW-1185">Reference proteome</keyword>
<gene>
    <name evidence="1" type="ORF">NM961_12160</name>
</gene>
<accession>A0ABT1QT68</accession>
<name>A0ABT1QT68_9GAMM</name>
<protein>
    <submittedName>
        <fullName evidence="1">Uncharacterized protein</fullName>
    </submittedName>
</protein>
<proteinExistence type="predicted"/>
<comment type="caution">
    <text evidence="1">The sequence shown here is derived from an EMBL/GenBank/DDBJ whole genome shotgun (WGS) entry which is preliminary data.</text>
</comment>
<dbReference type="Proteomes" id="UP001165498">
    <property type="component" value="Unassembled WGS sequence"/>
</dbReference>
<dbReference type="RefSeq" id="WP_255914653.1">
    <property type="nucleotide sequence ID" value="NZ_JANFQO010000010.1"/>
</dbReference>
<sequence length="86" mass="9353">MSDNKLLLLRGHIDAMKCIGGDMEKISTPAKAVELLRTTEHDEARSEGNAKPYRVGFETTVLVVSCFNYVAGAIKAASQKKALTKN</sequence>
<dbReference type="EMBL" id="JANFQO010000010">
    <property type="protein sequence ID" value="MCQ4165464.1"/>
    <property type="molecule type" value="Genomic_DNA"/>
</dbReference>
<evidence type="ECO:0000313" key="2">
    <source>
        <dbReference type="Proteomes" id="UP001165498"/>
    </source>
</evidence>